<organism evidence="2 3">
    <name type="scientific">Cinchona calisaya</name>
    <dbReference type="NCBI Taxonomy" id="153742"/>
    <lineage>
        <taxon>Eukaryota</taxon>
        <taxon>Viridiplantae</taxon>
        <taxon>Streptophyta</taxon>
        <taxon>Embryophyta</taxon>
        <taxon>Tracheophyta</taxon>
        <taxon>Spermatophyta</taxon>
        <taxon>Magnoliopsida</taxon>
        <taxon>eudicotyledons</taxon>
        <taxon>Gunneridae</taxon>
        <taxon>Pentapetalae</taxon>
        <taxon>asterids</taxon>
        <taxon>lamiids</taxon>
        <taxon>Gentianales</taxon>
        <taxon>Rubiaceae</taxon>
        <taxon>Cinchonoideae</taxon>
        <taxon>Cinchoneae</taxon>
        <taxon>Cinchona</taxon>
    </lineage>
</organism>
<evidence type="ECO:0000313" key="3">
    <source>
        <dbReference type="Proteomes" id="UP001630127"/>
    </source>
</evidence>
<evidence type="ECO:0000313" key="2">
    <source>
        <dbReference type="EMBL" id="KAL3512111.1"/>
    </source>
</evidence>
<dbReference type="InterPro" id="IPR005174">
    <property type="entry name" value="KIB1-4_b-propeller"/>
</dbReference>
<dbReference type="EMBL" id="JBJUIK010000011">
    <property type="protein sequence ID" value="KAL3512111.1"/>
    <property type="molecule type" value="Genomic_DNA"/>
</dbReference>
<name>A0ABD2YZX6_9GENT</name>
<protein>
    <recommendedName>
        <fullName evidence="1">KIB1-4 beta-propeller domain-containing protein</fullName>
    </recommendedName>
</protein>
<dbReference type="PANTHER" id="PTHR40891:SF1">
    <property type="entry name" value="DUF295 DOMAIN-CONTAINING PROTEIN"/>
    <property type="match status" value="1"/>
</dbReference>
<sequence length="190" mass="21793">MIISKMKKALVGCKRKKDDEDKQDVLSYSEWTKLGIDMMEIILKKMRLSFDIASVFRVCQPYLVKLPYSRLLYDSWMVNVKKGKKLDMRHPTLDEKYCVGSSRGWLILKEGSYKVCLVNLLNGANVHLPKWDQMLSNERCFLSSSPISGDCTVLIIGKFGLGFCGIGDSRWKHNTCNQFVGLKNLLKRES</sequence>
<dbReference type="AlphaFoldDB" id="A0ABD2YZX6"/>
<evidence type="ECO:0000259" key="1">
    <source>
        <dbReference type="Pfam" id="PF03478"/>
    </source>
</evidence>
<dbReference type="Pfam" id="PF03478">
    <property type="entry name" value="Beta-prop_KIB1-4"/>
    <property type="match status" value="1"/>
</dbReference>
<accession>A0ABD2YZX6</accession>
<feature type="domain" description="KIB1-4 beta-propeller" evidence="1">
    <location>
        <begin position="79"/>
        <end position="176"/>
    </location>
</feature>
<reference evidence="2 3" key="1">
    <citation type="submission" date="2024-11" db="EMBL/GenBank/DDBJ databases">
        <title>A near-complete genome assembly of Cinchona calisaya.</title>
        <authorList>
            <person name="Lian D.C."/>
            <person name="Zhao X.W."/>
            <person name="Wei L."/>
        </authorList>
    </citation>
    <scope>NUCLEOTIDE SEQUENCE [LARGE SCALE GENOMIC DNA]</scope>
    <source>
        <tissue evidence="2">Nenye</tissue>
    </source>
</reference>
<gene>
    <name evidence="2" type="ORF">ACH5RR_024828</name>
</gene>
<dbReference type="PANTHER" id="PTHR40891">
    <property type="entry name" value="DUF295 DOMAIN-CONTAINING PROTEIN"/>
    <property type="match status" value="1"/>
</dbReference>
<proteinExistence type="predicted"/>
<comment type="caution">
    <text evidence="2">The sequence shown here is derived from an EMBL/GenBank/DDBJ whole genome shotgun (WGS) entry which is preliminary data.</text>
</comment>
<keyword evidence="3" id="KW-1185">Reference proteome</keyword>
<dbReference type="Proteomes" id="UP001630127">
    <property type="component" value="Unassembled WGS sequence"/>
</dbReference>